<comment type="caution">
    <text evidence="1">The sequence shown here is derived from an EMBL/GenBank/DDBJ whole genome shotgun (WGS) entry which is preliminary data.</text>
</comment>
<dbReference type="AlphaFoldDB" id="A0A1F7WHF1"/>
<accession>A0A1F7WHF1</accession>
<evidence type="ECO:0000313" key="2">
    <source>
        <dbReference type="Proteomes" id="UP000178735"/>
    </source>
</evidence>
<gene>
    <name evidence="1" type="ORF">A2008_09030</name>
</gene>
<dbReference type="EMBL" id="MGFH01000213">
    <property type="protein sequence ID" value="OGM02231.1"/>
    <property type="molecule type" value="Genomic_DNA"/>
</dbReference>
<reference evidence="1 2" key="1">
    <citation type="journal article" date="2016" name="Nat. Commun.">
        <title>Thousands of microbial genomes shed light on interconnected biogeochemical processes in an aquifer system.</title>
        <authorList>
            <person name="Anantharaman K."/>
            <person name="Brown C.T."/>
            <person name="Hug L.A."/>
            <person name="Sharon I."/>
            <person name="Castelle C.J."/>
            <person name="Probst A.J."/>
            <person name="Thomas B.C."/>
            <person name="Singh A."/>
            <person name="Wilkins M.J."/>
            <person name="Karaoz U."/>
            <person name="Brodie E.L."/>
            <person name="Williams K.H."/>
            <person name="Hubbard S.S."/>
            <person name="Banfield J.F."/>
        </authorList>
    </citation>
    <scope>NUCLEOTIDE SEQUENCE [LARGE SCALE GENOMIC DNA]</scope>
</reference>
<evidence type="ECO:0000313" key="1">
    <source>
        <dbReference type="EMBL" id="OGM02231.1"/>
    </source>
</evidence>
<dbReference type="STRING" id="1817813.A2008_09030"/>
<name>A0A1F7WHF1_9BACT</name>
<dbReference type="Proteomes" id="UP000178735">
    <property type="component" value="Unassembled WGS sequence"/>
</dbReference>
<protein>
    <submittedName>
        <fullName evidence="1">Uncharacterized protein</fullName>
    </submittedName>
</protein>
<sequence length="69" mass="7848">MSSLKKFKVTIPYFDSGTKKEHTVDFLIDAKDPAGAVSSAREKFDAYEKSSHASWVRIIREDGIRVEEK</sequence>
<proteinExistence type="predicted"/>
<organism evidence="1 2">
    <name type="scientific">Candidatus Wallbacteria bacterium GWC2_49_35</name>
    <dbReference type="NCBI Taxonomy" id="1817813"/>
    <lineage>
        <taxon>Bacteria</taxon>
        <taxon>Candidatus Walliibacteriota</taxon>
    </lineage>
</organism>